<gene>
    <name evidence="1" type="ORF">CLV25_103240</name>
</gene>
<dbReference type="GO" id="GO:0008299">
    <property type="term" value="P:isoprenoid biosynthetic process"/>
    <property type="evidence" value="ECO:0007669"/>
    <property type="project" value="InterPro"/>
</dbReference>
<dbReference type="InterPro" id="IPR013785">
    <property type="entry name" value="Aldolase_TIM"/>
</dbReference>
<dbReference type="AlphaFoldDB" id="A0A4R2ESU6"/>
<sequence length="329" mass="36370">MEERKKDHISLALQAQLPTSHNDSRFYYEPMLAAHPVGMSSPTQLLGKELAIPFWVSSMTGGTSAARTINQNLARVCGEFGMGMGLGSCRILLDSPKHYNDFDVRDLLGSHLPFYANIGICQLEDLLDGNEVDRLTEIVKRLRTDGLIVHVNPLQEWFQAEGDRIKRPPIETITQLLEVVDYPIIVKEVGQGMGYQSLSALLKLPIAAVELAAFGGTNFSKMEMLRANTPEAEAFSGLAAVGHSAIEMVEMVNDIVLNEPIRCNQLIISGGVENFLDGYYLLSKSSLPAVVGMASAFLKYAQDYELLKRFVVAQVKGFRMAQSFLRVKE</sequence>
<proteinExistence type="predicted"/>
<accession>A0A4R2ESU6</accession>
<dbReference type="Proteomes" id="UP000294830">
    <property type="component" value="Unassembled WGS sequence"/>
</dbReference>
<dbReference type="GO" id="GO:0010181">
    <property type="term" value="F:FMN binding"/>
    <property type="evidence" value="ECO:0007669"/>
    <property type="project" value="InterPro"/>
</dbReference>
<dbReference type="PANTHER" id="PTHR43665">
    <property type="entry name" value="ISOPENTENYL-DIPHOSPHATE DELTA-ISOMERASE"/>
    <property type="match status" value="1"/>
</dbReference>
<keyword evidence="2" id="KW-1185">Reference proteome</keyword>
<evidence type="ECO:0000313" key="1">
    <source>
        <dbReference type="EMBL" id="TCN70716.1"/>
    </source>
</evidence>
<organism evidence="1 2">
    <name type="scientific">Acetobacteroides hydrogenigenes</name>
    <dbReference type="NCBI Taxonomy" id="979970"/>
    <lineage>
        <taxon>Bacteria</taxon>
        <taxon>Pseudomonadati</taxon>
        <taxon>Bacteroidota</taxon>
        <taxon>Bacteroidia</taxon>
        <taxon>Bacteroidales</taxon>
        <taxon>Rikenellaceae</taxon>
        <taxon>Acetobacteroides</taxon>
    </lineage>
</organism>
<comment type="caution">
    <text evidence="1">The sequence shown here is derived from an EMBL/GenBank/DDBJ whole genome shotgun (WGS) entry which is preliminary data.</text>
</comment>
<dbReference type="RefSeq" id="WP_131838572.1">
    <property type="nucleotide sequence ID" value="NZ_SLWB01000003.1"/>
</dbReference>
<dbReference type="OrthoDB" id="9795032at2"/>
<keyword evidence="1" id="KW-0413">Isomerase</keyword>
<dbReference type="PANTHER" id="PTHR43665:SF1">
    <property type="entry name" value="ISOPENTENYL-DIPHOSPHATE DELTA-ISOMERASE"/>
    <property type="match status" value="1"/>
</dbReference>
<reference evidence="1 2" key="1">
    <citation type="submission" date="2019-03" db="EMBL/GenBank/DDBJ databases">
        <title>Genomic Encyclopedia of Archaeal and Bacterial Type Strains, Phase II (KMG-II): from individual species to whole genera.</title>
        <authorList>
            <person name="Goeker M."/>
        </authorList>
    </citation>
    <scope>NUCLEOTIDE SEQUENCE [LARGE SCALE GENOMIC DNA]</scope>
    <source>
        <strain evidence="1 2">RL-C</strain>
    </source>
</reference>
<dbReference type="SUPFAM" id="SSF51395">
    <property type="entry name" value="FMN-linked oxidoreductases"/>
    <property type="match status" value="1"/>
</dbReference>
<dbReference type="GO" id="GO:0004452">
    <property type="term" value="F:isopentenyl-diphosphate delta-isomerase activity"/>
    <property type="evidence" value="ECO:0007669"/>
    <property type="project" value="InterPro"/>
</dbReference>
<dbReference type="EMBL" id="SLWB01000003">
    <property type="protein sequence ID" value="TCN70716.1"/>
    <property type="molecule type" value="Genomic_DNA"/>
</dbReference>
<dbReference type="InterPro" id="IPR011179">
    <property type="entry name" value="IPdP_isomerase"/>
</dbReference>
<dbReference type="Gene3D" id="3.20.20.70">
    <property type="entry name" value="Aldolase class I"/>
    <property type="match status" value="1"/>
</dbReference>
<protein>
    <submittedName>
        <fullName evidence="1">Isopentenyl-diphosphate delta-isomerase</fullName>
    </submittedName>
</protein>
<evidence type="ECO:0000313" key="2">
    <source>
        <dbReference type="Proteomes" id="UP000294830"/>
    </source>
</evidence>
<name>A0A4R2ESU6_9BACT</name>